<protein>
    <submittedName>
        <fullName evidence="1">Uncharacterized protein</fullName>
    </submittedName>
</protein>
<reference evidence="2" key="1">
    <citation type="submission" date="2017-10" db="EMBL/GenBank/DDBJ databases">
        <authorList>
            <person name="Banno H."/>
            <person name="Chua N.-H."/>
        </authorList>
    </citation>
    <scope>NUCLEOTIDE SEQUENCE [LARGE SCALE GENOMIC DNA]</scope>
</reference>
<organism evidence="1 2">
    <name type="scientific">Gordonia phage BENtherdunthat</name>
    <dbReference type="NCBI Taxonomy" id="2047830"/>
    <lineage>
        <taxon>Viruses</taxon>
        <taxon>Duplodnaviria</taxon>
        <taxon>Heunggongvirae</taxon>
        <taxon>Uroviricota</taxon>
        <taxon>Caudoviricetes</taxon>
        <taxon>Langleyhallvirinae</taxon>
        <taxon>Getalongvirus</taxon>
        <taxon>Getalongvirus bentherdunthat</taxon>
    </lineage>
</organism>
<evidence type="ECO:0000313" key="1">
    <source>
        <dbReference type="EMBL" id="ATW60863.1"/>
    </source>
</evidence>
<gene>
    <name evidence="1" type="ORF">SEA_BENTHERDUNTHAT_93</name>
</gene>
<sequence length="129" mass="14807">MSELDLDAIEARARAATPGPWEFHDEDIHRNPWVTRKIVRDNEPYHELNVLKVRMARHARDECCWPPTSTDAEFIAHARTDVPALVSRVRELEAIIRRVAEYTVSDRTIIRVAGELQDILGDELPRGLS</sequence>
<proteinExistence type="predicted"/>
<dbReference type="Proteomes" id="UP000240944">
    <property type="component" value="Segment"/>
</dbReference>
<name>A0A2H4PF46_9CAUD</name>
<dbReference type="EMBL" id="MG099939">
    <property type="protein sequence ID" value="ATW60863.1"/>
    <property type="molecule type" value="Genomic_DNA"/>
</dbReference>
<accession>A0A2H4PF46</accession>
<evidence type="ECO:0000313" key="2">
    <source>
        <dbReference type="Proteomes" id="UP000240944"/>
    </source>
</evidence>
<keyword evidence="2" id="KW-1185">Reference proteome</keyword>